<name>A0A1C7M9B5_GRIFR</name>
<gene>
    <name evidence="1" type="ORF">A0H81_06604</name>
</gene>
<evidence type="ECO:0000313" key="1">
    <source>
        <dbReference type="EMBL" id="OBZ73432.1"/>
    </source>
</evidence>
<dbReference type="AlphaFoldDB" id="A0A1C7M9B5"/>
<proteinExistence type="predicted"/>
<reference evidence="1 2" key="1">
    <citation type="submission" date="2016-03" db="EMBL/GenBank/DDBJ databases">
        <title>Whole genome sequencing of Grifola frondosa 9006-11.</title>
        <authorList>
            <person name="Min B."/>
            <person name="Park H."/>
            <person name="Kim J.-G."/>
            <person name="Cho H."/>
            <person name="Oh Y.-L."/>
            <person name="Kong W.-S."/>
            <person name="Choi I.-G."/>
        </authorList>
    </citation>
    <scope>NUCLEOTIDE SEQUENCE [LARGE SCALE GENOMIC DNA]</scope>
    <source>
        <strain evidence="1 2">9006-11</strain>
    </source>
</reference>
<organism evidence="1 2">
    <name type="scientific">Grifola frondosa</name>
    <name type="common">Maitake</name>
    <name type="synonym">Polyporus frondosus</name>
    <dbReference type="NCBI Taxonomy" id="5627"/>
    <lineage>
        <taxon>Eukaryota</taxon>
        <taxon>Fungi</taxon>
        <taxon>Dikarya</taxon>
        <taxon>Basidiomycota</taxon>
        <taxon>Agaricomycotina</taxon>
        <taxon>Agaricomycetes</taxon>
        <taxon>Polyporales</taxon>
        <taxon>Grifolaceae</taxon>
        <taxon>Grifola</taxon>
    </lineage>
</organism>
<keyword evidence="2" id="KW-1185">Reference proteome</keyword>
<sequence length="118" mass="13994">MWPASPSTKRQRRTVRKYPLCTLSAFTFESFPDSYVFFYVSIASHVPHTHPRASVLYILPCMQDRERNWDLIPFPSPTSYERPSNYTPFFIMFEAYVHRTDEVLIIRGIYLSYANGDW</sequence>
<protein>
    <submittedName>
        <fullName evidence="1">Uncharacterized protein</fullName>
    </submittedName>
</protein>
<comment type="caution">
    <text evidence="1">The sequence shown here is derived from an EMBL/GenBank/DDBJ whole genome shotgun (WGS) entry which is preliminary data.</text>
</comment>
<accession>A0A1C7M9B5</accession>
<evidence type="ECO:0000313" key="2">
    <source>
        <dbReference type="Proteomes" id="UP000092993"/>
    </source>
</evidence>
<dbReference type="Proteomes" id="UP000092993">
    <property type="component" value="Unassembled WGS sequence"/>
</dbReference>
<dbReference type="EMBL" id="LUGG01000007">
    <property type="protein sequence ID" value="OBZ73432.1"/>
    <property type="molecule type" value="Genomic_DNA"/>
</dbReference>